<comment type="similarity">
    <text evidence="2">Belongs to the bacterial solute-binding protein 5 family.</text>
</comment>
<feature type="chain" id="PRO_5024436991" evidence="3">
    <location>
        <begin position="27"/>
        <end position="553"/>
    </location>
</feature>
<dbReference type="InterPro" id="IPR030678">
    <property type="entry name" value="Peptide/Ni-bd"/>
</dbReference>
<dbReference type="Pfam" id="PF00496">
    <property type="entry name" value="SBP_bac_5"/>
    <property type="match status" value="1"/>
</dbReference>
<dbReference type="PANTHER" id="PTHR30290">
    <property type="entry name" value="PERIPLASMIC BINDING COMPONENT OF ABC TRANSPORTER"/>
    <property type="match status" value="1"/>
</dbReference>
<dbReference type="CDD" id="cd08513">
    <property type="entry name" value="PBP2_thermophilic_Hb8_like"/>
    <property type="match status" value="1"/>
</dbReference>
<evidence type="ECO:0000259" key="4">
    <source>
        <dbReference type="Pfam" id="PF00496"/>
    </source>
</evidence>
<proteinExistence type="inferred from homology"/>
<dbReference type="EMBL" id="VWPK01000003">
    <property type="protein sequence ID" value="KAA5614186.1"/>
    <property type="molecule type" value="Genomic_DNA"/>
</dbReference>
<evidence type="ECO:0000256" key="1">
    <source>
        <dbReference type="ARBA" id="ARBA00004418"/>
    </source>
</evidence>
<reference evidence="5 6" key="1">
    <citation type="submission" date="2019-09" db="EMBL/GenBank/DDBJ databases">
        <title>Genome sequence of Rhodovastum atsumiense, a diverse member of the Acetobacteraceae family of non-sulfur purple photosynthetic bacteria.</title>
        <authorList>
            <person name="Meyer T."/>
            <person name="Kyndt J."/>
        </authorList>
    </citation>
    <scope>NUCLEOTIDE SEQUENCE [LARGE SCALE GENOMIC DNA]</scope>
    <source>
        <strain evidence="5 6">DSM 21279</strain>
    </source>
</reference>
<dbReference type="OrthoDB" id="9803988at2"/>
<dbReference type="Gene3D" id="3.10.105.10">
    <property type="entry name" value="Dipeptide-binding Protein, Domain 3"/>
    <property type="match status" value="1"/>
</dbReference>
<dbReference type="Gene3D" id="3.90.76.10">
    <property type="entry name" value="Dipeptide-binding Protein, Domain 1"/>
    <property type="match status" value="1"/>
</dbReference>
<dbReference type="AlphaFoldDB" id="A0A5M6J0R0"/>
<dbReference type="GO" id="GO:0015833">
    <property type="term" value="P:peptide transport"/>
    <property type="evidence" value="ECO:0007669"/>
    <property type="project" value="TreeGrafter"/>
</dbReference>
<accession>A0A5M6J0R0</accession>
<feature type="signal peptide" evidence="3">
    <location>
        <begin position="1"/>
        <end position="26"/>
    </location>
</feature>
<dbReference type="Gene3D" id="3.40.190.10">
    <property type="entry name" value="Periplasmic binding protein-like II"/>
    <property type="match status" value="1"/>
</dbReference>
<dbReference type="RefSeq" id="WP_150039128.1">
    <property type="nucleotide sequence ID" value="NZ_OW485601.1"/>
</dbReference>
<evidence type="ECO:0000313" key="5">
    <source>
        <dbReference type="EMBL" id="KAA5614186.1"/>
    </source>
</evidence>
<keyword evidence="6" id="KW-1185">Reference proteome</keyword>
<organism evidence="5 6">
    <name type="scientific">Rhodovastum atsumiense</name>
    <dbReference type="NCBI Taxonomy" id="504468"/>
    <lineage>
        <taxon>Bacteria</taxon>
        <taxon>Pseudomonadati</taxon>
        <taxon>Pseudomonadota</taxon>
        <taxon>Alphaproteobacteria</taxon>
        <taxon>Acetobacterales</taxon>
        <taxon>Acetobacteraceae</taxon>
        <taxon>Rhodovastum</taxon>
    </lineage>
</organism>
<dbReference type="SUPFAM" id="SSF53850">
    <property type="entry name" value="Periplasmic binding protein-like II"/>
    <property type="match status" value="1"/>
</dbReference>
<gene>
    <name evidence="5" type="ORF">F1189_03060</name>
</gene>
<comment type="caution">
    <text evidence="5">The sequence shown here is derived from an EMBL/GenBank/DDBJ whole genome shotgun (WGS) entry which is preliminary data.</text>
</comment>
<dbReference type="GO" id="GO:0030288">
    <property type="term" value="C:outer membrane-bounded periplasmic space"/>
    <property type="evidence" value="ECO:0007669"/>
    <property type="project" value="UniProtKB-ARBA"/>
</dbReference>
<evidence type="ECO:0000313" key="6">
    <source>
        <dbReference type="Proteomes" id="UP000325255"/>
    </source>
</evidence>
<evidence type="ECO:0000256" key="3">
    <source>
        <dbReference type="SAM" id="SignalP"/>
    </source>
</evidence>
<feature type="domain" description="Solute-binding protein family 5" evidence="4">
    <location>
        <begin position="85"/>
        <end position="451"/>
    </location>
</feature>
<protein>
    <submittedName>
        <fullName evidence="5">Peptide ABC transporter substrate-binding protein</fullName>
    </submittedName>
</protein>
<dbReference type="GO" id="GO:1904680">
    <property type="term" value="F:peptide transmembrane transporter activity"/>
    <property type="evidence" value="ECO:0007669"/>
    <property type="project" value="TreeGrafter"/>
</dbReference>
<dbReference type="InterPro" id="IPR039424">
    <property type="entry name" value="SBP_5"/>
</dbReference>
<dbReference type="InterPro" id="IPR000914">
    <property type="entry name" value="SBP_5_dom"/>
</dbReference>
<dbReference type="Proteomes" id="UP000325255">
    <property type="component" value="Unassembled WGS sequence"/>
</dbReference>
<sequence length="553" mass="60753">MKLRAAIATAAALGAAALPFAAPAQAKDDLVIGVAQFPSSLHPSIDAEVVKNYVVGLGLRKITAFDADWKDSCLLCAELPTVANGLAKIEQGGEGMAVTLRLKPDLKWGDGTPVTTRDVMFTWKAGSDPASGWSNVNSWKRARSIDVVDDHTAVLHLDKVRVDYNQWDELLPAHVEAAVHDAAGNTAEYIKQTTFNRAPTTPGLWNGPYRITQYQSGNQVVYEPNPAWSGTKPGFKRIVLRVIDNTAALQANLLSGDVDMVAGEGIGLTIDQVLALQKSQPDRFTYIFRPSLNYEHIDLQKDNPILADLRVRRALLHAIDRQTVVKRLFEGKQPVADTWVNPLNPNYAPGAATYAYDPARAKALLAEAGWKPGPDGICRNAKGDRLSLEFTTTAGNKLRELTQQVLQSQWKASCVEVVIKNEPARTMFGETVKKRTYTGMVMYAWSSGVTESPLRTLASSQIPTSANNWSGANYIAFDNARMDELIATAETQLDPAKQKAAWAEMQRIYAEQLPVLPLFFRSEAHVVPKWLTGYAPTGHGDYAVLWAENWRSK</sequence>
<evidence type="ECO:0000256" key="2">
    <source>
        <dbReference type="ARBA" id="ARBA00005695"/>
    </source>
</evidence>
<name>A0A5M6J0R0_9PROT</name>
<dbReference type="PIRSF" id="PIRSF002741">
    <property type="entry name" value="MppA"/>
    <property type="match status" value="1"/>
</dbReference>
<dbReference type="GO" id="GO:0043190">
    <property type="term" value="C:ATP-binding cassette (ABC) transporter complex"/>
    <property type="evidence" value="ECO:0007669"/>
    <property type="project" value="InterPro"/>
</dbReference>
<comment type="subcellular location">
    <subcellularLocation>
        <location evidence="1">Periplasm</location>
    </subcellularLocation>
</comment>
<keyword evidence="3" id="KW-0732">Signal</keyword>